<dbReference type="Proteomes" id="UP000079169">
    <property type="component" value="Unplaced"/>
</dbReference>
<gene>
    <name evidence="2" type="primary">LOC103520420</name>
</gene>
<organism evidence="1 2">
    <name type="scientific">Diaphorina citri</name>
    <name type="common">Asian citrus psyllid</name>
    <dbReference type="NCBI Taxonomy" id="121845"/>
    <lineage>
        <taxon>Eukaryota</taxon>
        <taxon>Metazoa</taxon>
        <taxon>Ecdysozoa</taxon>
        <taxon>Arthropoda</taxon>
        <taxon>Hexapoda</taxon>
        <taxon>Insecta</taxon>
        <taxon>Pterygota</taxon>
        <taxon>Neoptera</taxon>
        <taxon>Paraneoptera</taxon>
        <taxon>Hemiptera</taxon>
        <taxon>Sternorrhyncha</taxon>
        <taxon>Psylloidea</taxon>
        <taxon>Psyllidae</taxon>
        <taxon>Diaphorininae</taxon>
        <taxon>Diaphorina</taxon>
    </lineage>
</organism>
<evidence type="ECO:0000313" key="2">
    <source>
        <dbReference type="RefSeq" id="XP_026687351.1"/>
    </source>
</evidence>
<reference evidence="2" key="1">
    <citation type="submission" date="2025-08" db="UniProtKB">
        <authorList>
            <consortium name="RefSeq"/>
        </authorList>
    </citation>
    <scope>IDENTIFICATION</scope>
</reference>
<name>A0A3Q0JFU2_DIACI</name>
<protein>
    <submittedName>
        <fullName evidence="2">Uncharacterized protein LOC103520420</fullName>
    </submittedName>
</protein>
<dbReference type="PaxDb" id="121845-A0A3Q0JFU2"/>
<dbReference type="GeneID" id="103520420"/>
<evidence type="ECO:0000313" key="1">
    <source>
        <dbReference type="Proteomes" id="UP000079169"/>
    </source>
</evidence>
<sequence length="202" mass="22334">MGAPFQLGLVRKPLNTSVQDTLTLNQTSLTQHQHSASVEDRIVQVVTAAGLASNLDTTLLRAADYLPNALCSDKGCDSEGTDTEEFEKLRHSGQTVSECSESNETIRANMRQLGQDANQGLGSLRLELAQLKQDVVGSQTGLMEDFAHSMSEVTRVLKERERTILHLTQILGEWNSGASSFKILYLGRYVFFSRLYGRILTQ</sequence>
<dbReference type="KEGG" id="dci:103520420"/>
<dbReference type="RefSeq" id="XP_026687351.1">
    <property type="nucleotide sequence ID" value="XM_026831550.1"/>
</dbReference>
<dbReference type="STRING" id="121845.A0A3Q0JFU2"/>
<dbReference type="AlphaFoldDB" id="A0A3Q0JFU2"/>
<accession>A0A3Q0JFU2</accession>
<keyword evidence="1" id="KW-1185">Reference proteome</keyword>
<proteinExistence type="predicted"/>